<dbReference type="PANTHER" id="PTHR23416:SF78">
    <property type="entry name" value="LIPOPOLYSACCHARIDE BIOSYNTHESIS O-ACETYL TRANSFERASE WBBJ-RELATED"/>
    <property type="match status" value="1"/>
</dbReference>
<name>S3IQC6_9ENTR</name>
<accession>S3IQC6</accession>
<proteinExistence type="predicted"/>
<dbReference type="InterPro" id="IPR051159">
    <property type="entry name" value="Hexapeptide_acetyltransf"/>
</dbReference>
<protein>
    <submittedName>
        <fullName evidence="5">Bacterial transferase hexapeptide repeat protein</fullName>
    </submittedName>
</protein>
<evidence type="ECO:0000256" key="2">
    <source>
        <dbReference type="ARBA" id="ARBA00022737"/>
    </source>
</evidence>
<evidence type="ECO:0000313" key="6">
    <source>
        <dbReference type="Proteomes" id="UP000014585"/>
    </source>
</evidence>
<keyword evidence="4" id="KW-1133">Transmembrane helix</keyword>
<keyword evidence="1 5" id="KW-0808">Transferase</keyword>
<dbReference type="CDD" id="cd04647">
    <property type="entry name" value="LbH_MAT_like"/>
    <property type="match status" value="1"/>
</dbReference>
<dbReference type="PROSITE" id="PS00101">
    <property type="entry name" value="HEXAPEP_TRANSFERASES"/>
    <property type="match status" value="1"/>
</dbReference>
<dbReference type="SUPFAM" id="SSF51161">
    <property type="entry name" value="Trimeric LpxA-like enzymes"/>
    <property type="match status" value="1"/>
</dbReference>
<dbReference type="Gene3D" id="2.160.10.10">
    <property type="entry name" value="Hexapeptide repeat proteins"/>
    <property type="match status" value="1"/>
</dbReference>
<keyword evidence="2" id="KW-0677">Repeat</keyword>
<keyword evidence="3" id="KW-0012">Acyltransferase</keyword>
<sequence length="205" mass="22964">MIGKLKHTYHLYGLLGCFSLLSQVIYTKLFFKTARLIRRPFDIRGKKHIYFSKGFTSGRYCRIEAHSLNKFQGNIIEFGVNCQINDSVHIAAAEKISFGDNVLIASRVFITDLNHGSYKGQIHSHPDTICRERELQANPVRIDDNVWLGEGVVVLPGVKIGKSSIIGANSVVTRSIPAYSIAAGNPAKIIKQFDFQRNEWVNVNG</sequence>
<feature type="transmembrane region" description="Helical" evidence="4">
    <location>
        <begin position="12"/>
        <end position="31"/>
    </location>
</feature>
<dbReference type="InterPro" id="IPR001451">
    <property type="entry name" value="Hexapep"/>
</dbReference>
<reference evidence="5 6" key="1">
    <citation type="submission" date="2013-04" db="EMBL/GenBank/DDBJ databases">
        <authorList>
            <person name="Weinstock G."/>
            <person name="Sodergren E."/>
            <person name="Lobos E.A."/>
            <person name="Fulton L."/>
            <person name="Fulton R."/>
            <person name="Courtney L."/>
            <person name="Fronick C."/>
            <person name="O'Laughlin M."/>
            <person name="Godfrey J."/>
            <person name="Wilson R.M."/>
            <person name="Miner T."/>
            <person name="Farmer C."/>
            <person name="Delehaunty K."/>
            <person name="Cordes M."/>
            <person name="Minx P."/>
            <person name="Tomlinson C."/>
            <person name="Chen J."/>
            <person name="Wollam A."/>
            <person name="Pepin K.H."/>
            <person name="Palsikar V.B."/>
            <person name="Zhang X."/>
            <person name="Suruliraj S."/>
            <person name="Perna N.T."/>
            <person name="Plunkett G."/>
            <person name="Warren W."/>
            <person name="Mitreva M."/>
            <person name="Mardis E.R."/>
            <person name="Wilson R.K."/>
        </authorList>
    </citation>
    <scope>NUCLEOTIDE SEQUENCE [LARGE SCALE GENOMIC DNA]</scope>
    <source>
        <strain evidence="5 6">DSM 4568</strain>
    </source>
</reference>
<dbReference type="GO" id="GO:0016747">
    <property type="term" value="F:acyltransferase activity, transferring groups other than amino-acyl groups"/>
    <property type="evidence" value="ECO:0007669"/>
    <property type="project" value="UniProtKB-ARBA"/>
</dbReference>
<evidence type="ECO:0000256" key="4">
    <source>
        <dbReference type="SAM" id="Phobius"/>
    </source>
</evidence>
<keyword evidence="4" id="KW-0472">Membrane</keyword>
<dbReference type="InterPro" id="IPR018357">
    <property type="entry name" value="Hexapep_transf_CS"/>
</dbReference>
<dbReference type="Pfam" id="PF00132">
    <property type="entry name" value="Hexapep"/>
    <property type="match status" value="1"/>
</dbReference>
<keyword evidence="4" id="KW-0812">Transmembrane</keyword>
<dbReference type="PROSITE" id="PS51257">
    <property type="entry name" value="PROKAR_LIPOPROTEIN"/>
    <property type="match status" value="1"/>
</dbReference>
<comment type="caution">
    <text evidence="5">The sequence shown here is derived from an EMBL/GenBank/DDBJ whole genome shotgun (WGS) entry which is preliminary data.</text>
</comment>
<evidence type="ECO:0000256" key="3">
    <source>
        <dbReference type="ARBA" id="ARBA00023315"/>
    </source>
</evidence>
<dbReference type="RefSeq" id="WP_016537212.1">
    <property type="nucleotide sequence ID" value="NZ_KE161030.1"/>
</dbReference>
<evidence type="ECO:0000313" key="5">
    <source>
        <dbReference type="EMBL" id="EPF16008.1"/>
    </source>
</evidence>
<gene>
    <name evidence="5" type="ORF">HMPREF0201_02922</name>
</gene>
<dbReference type="InterPro" id="IPR011004">
    <property type="entry name" value="Trimer_LpxA-like_sf"/>
</dbReference>
<dbReference type="EMBL" id="ATDT01000024">
    <property type="protein sequence ID" value="EPF16008.1"/>
    <property type="molecule type" value="Genomic_DNA"/>
</dbReference>
<dbReference type="STRING" id="566551.HMPREF0201_02922"/>
<organism evidence="5 6">
    <name type="scientific">Cedecea davisae DSM 4568</name>
    <dbReference type="NCBI Taxonomy" id="566551"/>
    <lineage>
        <taxon>Bacteria</taxon>
        <taxon>Pseudomonadati</taxon>
        <taxon>Pseudomonadota</taxon>
        <taxon>Gammaproteobacteria</taxon>
        <taxon>Enterobacterales</taxon>
        <taxon>Enterobacteriaceae</taxon>
        <taxon>Cedecea</taxon>
    </lineage>
</organism>
<dbReference type="HOGENOM" id="CLU_051638_7_0_6"/>
<evidence type="ECO:0000256" key="1">
    <source>
        <dbReference type="ARBA" id="ARBA00022679"/>
    </source>
</evidence>
<dbReference type="AlphaFoldDB" id="S3IQC6"/>
<dbReference type="PANTHER" id="PTHR23416">
    <property type="entry name" value="SIALIC ACID SYNTHASE-RELATED"/>
    <property type="match status" value="1"/>
</dbReference>
<dbReference type="OrthoDB" id="9815592at2"/>
<dbReference type="Proteomes" id="UP000014585">
    <property type="component" value="Unassembled WGS sequence"/>
</dbReference>